<dbReference type="EMBL" id="BAAAZN010000007">
    <property type="protein sequence ID" value="GAA3550620.1"/>
    <property type="molecule type" value="Genomic_DNA"/>
</dbReference>
<sequence length="131" mass="14096">MRCHSATKRRAYWRTLAVFAVLFGFLFLHAERCCETGHAESAVVHAAAGSDAAAPSDPGCGSGHHGHAGSDTLCRFLRSANDFLWLAMLAAAALAFLVLAARPLSRRWAVRPPPRRPSGPALMIELCVSRT</sequence>
<gene>
    <name evidence="2" type="ORF">GCM10022222_37680</name>
</gene>
<keyword evidence="1" id="KW-1133">Transmembrane helix</keyword>
<name>A0ABP6WH55_9PSEU</name>
<reference evidence="3" key="1">
    <citation type="journal article" date="2019" name="Int. J. Syst. Evol. Microbiol.">
        <title>The Global Catalogue of Microorganisms (GCM) 10K type strain sequencing project: providing services to taxonomists for standard genome sequencing and annotation.</title>
        <authorList>
            <consortium name="The Broad Institute Genomics Platform"/>
            <consortium name="The Broad Institute Genome Sequencing Center for Infectious Disease"/>
            <person name="Wu L."/>
            <person name="Ma J."/>
        </authorList>
    </citation>
    <scope>NUCLEOTIDE SEQUENCE [LARGE SCALE GENOMIC DNA]</scope>
    <source>
        <strain evidence="3">JCM 16898</strain>
    </source>
</reference>
<comment type="caution">
    <text evidence="2">The sequence shown here is derived from an EMBL/GenBank/DDBJ whole genome shotgun (WGS) entry which is preliminary data.</text>
</comment>
<proteinExistence type="predicted"/>
<dbReference type="Proteomes" id="UP001500689">
    <property type="component" value="Unassembled WGS sequence"/>
</dbReference>
<feature type="transmembrane region" description="Helical" evidence="1">
    <location>
        <begin position="83"/>
        <end position="101"/>
    </location>
</feature>
<protein>
    <submittedName>
        <fullName evidence="2">Uncharacterized protein</fullName>
    </submittedName>
</protein>
<accession>A0ABP6WH55</accession>
<evidence type="ECO:0000256" key="1">
    <source>
        <dbReference type="SAM" id="Phobius"/>
    </source>
</evidence>
<organism evidence="2 3">
    <name type="scientific">Amycolatopsis ultiminotia</name>
    <dbReference type="NCBI Taxonomy" id="543629"/>
    <lineage>
        <taxon>Bacteria</taxon>
        <taxon>Bacillati</taxon>
        <taxon>Actinomycetota</taxon>
        <taxon>Actinomycetes</taxon>
        <taxon>Pseudonocardiales</taxon>
        <taxon>Pseudonocardiaceae</taxon>
        <taxon>Amycolatopsis</taxon>
    </lineage>
</organism>
<keyword evidence="1" id="KW-0812">Transmembrane</keyword>
<evidence type="ECO:0000313" key="3">
    <source>
        <dbReference type="Proteomes" id="UP001500689"/>
    </source>
</evidence>
<keyword evidence="3" id="KW-1185">Reference proteome</keyword>
<keyword evidence="1" id="KW-0472">Membrane</keyword>
<evidence type="ECO:0000313" key="2">
    <source>
        <dbReference type="EMBL" id="GAA3550620.1"/>
    </source>
</evidence>